<dbReference type="Pfam" id="PF00989">
    <property type="entry name" value="PAS"/>
    <property type="match status" value="1"/>
</dbReference>
<dbReference type="InterPro" id="IPR035965">
    <property type="entry name" value="PAS-like_dom_sf"/>
</dbReference>
<dbReference type="InterPro" id="IPR036890">
    <property type="entry name" value="HATPase_C_sf"/>
</dbReference>
<keyword evidence="3" id="KW-0547">Nucleotide-binding</keyword>
<dbReference type="PROSITE" id="PS50110">
    <property type="entry name" value="RESPONSE_REGULATORY"/>
    <property type="match status" value="1"/>
</dbReference>
<dbReference type="GO" id="GO:0005524">
    <property type="term" value="F:ATP binding"/>
    <property type="evidence" value="ECO:0007669"/>
    <property type="project" value="UniProtKB-KW"/>
</dbReference>
<keyword evidence="6" id="KW-0902">Two-component regulatory system</keyword>
<dbReference type="GO" id="GO:0006355">
    <property type="term" value="P:regulation of DNA-templated transcription"/>
    <property type="evidence" value="ECO:0007669"/>
    <property type="project" value="InterPro"/>
</dbReference>
<dbReference type="PRINTS" id="PR00344">
    <property type="entry name" value="BCTRLSENSOR"/>
</dbReference>
<dbReference type="Gene3D" id="3.40.50.2300">
    <property type="match status" value="1"/>
</dbReference>
<sequence>MVKDKDKTKEQLVNELAELRRRTAELERSDTQHKRAEEAMGESEASYRSLVESARDVIFTISTEGTITSLNPAFETITGWSRDEWLGKNFKSLFHPDDLPFIKEIYQCILKGEIPSPNIELRILSKSGEYVMMEYSIKPQTQNGKAVGAFGIARDITERRRSEDQIREQATFLRKEIIERKQVETQIREQAALLDKAQDAIIVRDFDHCLIYWNKGAERLYGWTAEETIGKNTNELLYKEESPRLIEAQKSVMAKGEWTGELHQVTKDSKDIDVESRWTLVRDNRGKQKSILIINTDITEKKKLEAQFLRAQRMESIGTLAGGIAHDLNNVLTPIMLSLQMLNEKLKDEQGQKLLAILETNAQRGANLVKQVMSFARGIEGERNVLQATSIITEIVKIANGTFPKYIEIRTDVQKDIWAISGDATQLHQVLMNLCVNARDAMQFSGILSISAENFLVDENFARMNIDAKAGPYIVISVSDTGTGIPPKILDRIFEPFFTTKEHGKGTGLGLSTALAIVKSHSGFINVYSEVGKGTSFKVYFPATTTSETQKAEEQLLELVTGHGELILVVEDEASISEITSSTLEAHGYKVITAEDGTQAVALYAQNMDKIKVTLMDMMMPVMDGQTSSRAIRRISPEAKIIAVSGLTDEDRLAKVADYSNAFLPKPYNATRLLKTIHEVLSAE</sequence>
<dbReference type="CDD" id="cd00082">
    <property type="entry name" value="HisKA"/>
    <property type="match status" value="1"/>
</dbReference>
<dbReference type="SMART" id="SM00091">
    <property type="entry name" value="PAS"/>
    <property type="match status" value="2"/>
</dbReference>
<dbReference type="Gene3D" id="1.10.287.130">
    <property type="match status" value="1"/>
</dbReference>
<gene>
    <name evidence="13" type="ORF">MNV_910006</name>
</gene>
<dbReference type="SUPFAM" id="SSF55874">
    <property type="entry name" value="ATPase domain of HSP90 chaperone/DNA topoisomerase II/histidine kinase"/>
    <property type="match status" value="1"/>
</dbReference>
<evidence type="ECO:0000256" key="7">
    <source>
        <dbReference type="PROSITE-ProRule" id="PRU00169"/>
    </source>
</evidence>
<dbReference type="PROSITE" id="PS50113">
    <property type="entry name" value="PAC"/>
    <property type="match status" value="2"/>
</dbReference>
<keyword evidence="1 7" id="KW-0597">Phosphoprotein</keyword>
<dbReference type="EC" id="2.7.13.3" evidence="13"/>
<dbReference type="SMART" id="SM00086">
    <property type="entry name" value="PAC"/>
    <property type="match status" value="2"/>
</dbReference>
<dbReference type="Pfam" id="PF00512">
    <property type="entry name" value="HisKA"/>
    <property type="match status" value="1"/>
</dbReference>
<dbReference type="InterPro" id="IPR013767">
    <property type="entry name" value="PAS_fold"/>
</dbReference>
<dbReference type="SUPFAM" id="SSF52172">
    <property type="entry name" value="CheY-like"/>
    <property type="match status" value="1"/>
</dbReference>
<dbReference type="InterPro" id="IPR001610">
    <property type="entry name" value="PAC"/>
</dbReference>
<dbReference type="InterPro" id="IPR000700">
    <property type="entry name" value="PAS-assoc_C"/>
</dbReference>
<dbReference type="Gene3D" id="3.30.565.10">
    <property type="entry name" value="Histidine kinase-like ATPase, C-terminal domain"/>
    <property type="match status" value="1"/>
</dbReference>
<dbReference type="SMART" id="SM00387">
    <property type="entry name" value="HATPase_c"/>
    <property type="match status" value="1"/>
</dbReference>
<dbReference type="Pfam" id="PF13426">
    <property type="entry name" value="PAS_9"/>
    <property type="match status" value="1"/>
</dbReference>
<dbReference type="InterPro" id="IPR003661">
    <property type="entry name" value="HisK_dim/P_dom"/>
</dbReference>
<feature type="region of interest" description="Disordered" evidence="8">
    <location>
        <begin position="23"/>
        <end position="43"/>
    </location>
</feature>
<organism evidence="13 14">
    <name type="scientific">Candidatus Methanoperedens nitratireducens</name>
    <dbReference type="NCBI Taxonomy" id="1392998"/>
    <lineage>
        <taxon>Archaea</taxon>
        <taxon>Methanobacteriati</taxon>
        <taxon>Methanobacteriota</taxon>
        <taxon>Stenosarchaea group</taxon>
        <taxon>Methanomicrobia</taxon>
        <taxon>Methanosarcinales</taxon>
        <taxon>ANME-2 cluster</taxon>
        <taxon>Candidatus Methanoperedentaceae</taxon>
        <taxon>Candidatus Methanoperedens</taxon>
    </lineage>
</organism>
<keyword evidence="4 13" id="KW-0418">Kinase</keyword>
<dbReference type="SUPFAM" id="SSF47384">
    <property type="entry name" value="Homodimeric domain of signal transducing histidine kinase"/>
    <property type="match status" value="1"/>
</dbReference>
<dbReference type="RefSeq" id="WP_096207346.1">
    <property type="nucleotide sequence ID" value="NZ_FZMP01000242.1"/>
</dbReference>
<evidence type="ECO:0000259" key="11">
    <source>
        <dbReference type="PROSITE" id="PS50112"/>
    </source>
</evidence>
<feature type="domain" description="PAC" evidence="12">
    <location>
        <begin position="117"/>
        <end position="168"/>
    </location>
</feature>
<feature type="domain" description="PAS" evidence="11">
    <location>
        <begin position="186"/>
        <end position="256"/>
    </location>
</feature>
<dbReference type="InterPro" id="IPR003594">
    <property type="entry name" value="HATPase_dom"/>
</dbReference>
<feature type="domain" description="PAS" evidence="11">
    <location>
        <begin position="43"/>
        <end position="113"/>
    </location>
</feature>
<dbReference type="PROSITE" id="PS50112">
    <property type="entry name" value="PAS"/>
    <property type="match status" value="2"/>
</dbReference>
<dbReference type="Pfam" id="PF02518">
    <property type="entry name" value="HATPase_c"/>
    <property type="match status" value="1"/>
</dbReference>
<dbReference type="InterPro" id="IPR001789">
    <property type="entry name" value="Sig_transdc_resp-reg_receiver"/>
</dbReference>
<evidence type="ECO:0000259" key="10">
    <source>
        <dbReference type="PROSITE" id="PS50110"/>
    </source>
</evidence>
<evidence type="ECO:0000256" key="4">
    <source>
        <dbReference type="ARBA" id="ARBA00022777"/>
    </source>
</evidence>
<feature type="compositionally biased region" description="Basic and acidic residues" evidence="8">
    <location>
        <begin position="23"/>
        <end position="38"/>
    </location>
</feature>
<protein>
    <submittedName>
        <fullName evidence="13">PAS/PAC sensor hybrid histidine kinase (Modular protein)</fullName>
        <ecNumber evidence="13">2.7.13.3</ecNumber>
    </submittedName>
</protein>
<dbReference type="SMART" id="SM00388">
    <property type="entry name" value="HisKA"/>
    <property type="match status" value="1"/>
</dbReference>
<evidence type="ECO:0000256" key="1">
    <source>
        <dbReference type="ARBA" id="ARBA00022553"/>
    </source>
</evidence>
<dbReference type="Proteomes" id="UP000218615">
    <property type="component" value="Unassembled WGS sequence"/>
</dbReference>
<dbReference type="CDD" id="cd00130">
    <property type="entry name" value="PAS"/>
    <property type="match status" value="2"/>
</dbReference>
<dbReference type="Pfam" id="PF00072">
    <property type="entry name" value="Response_reg"/>
    <property type="match status" value="1"/>
</dbReference>
<dbReference type="AlphaFoldDB" id="A0A284VU77"/>
<dbReference type="NCBIfam" id="TIGR00229">
    <property type="entry name" value="sensory_box"/>
    <property type="match status" value="2"/>
</dbReference>
<dbReference type="InterPro" id="IPR000014">
    <property type="entry name" value="PAS"/>
</dbReference>
<evidence type="ECO:0000313" key="14">
    <source>
        <dbReference type="Proteomes" id="UP000218615"/>
    </source>
</evidence>
<dbReference type="GO" id="GO:0000155">
    <property type="term" value="F:phosphorelay sensor kinase activity"/>
    <property type="evidence" value="ECO:0007669"/>
    <property type="project" value="InterPro"/>
</dbReference>
<dbReference type="Gene3D" id="3.30.450.20">
    <property type="entry name" value="PAS domain"/>
    <property type="match status" value="2"/>
</dbReference>
<accession>A0A284VU77</accession>
<dbReference type="SUPFAM" id="SSF55785">
    <property type="entry name" value="PYP-like sensor domain (PAS domain)"/>
    <property type="match status" value="2"/>
</dbReference>
<name>A0A284VU77_9EURY</name>
<keyword evidence="5" id="KW-0067">ATP-binding</keyword>
<feature type="modified residue" description="4-aspartylphosphate" evidence="7">
    <location>
        <position position="617"/>
    </location>
</feature>
<dbReference type="InterPro" id="IPR004358">
    <property type="entry name" value="Sig_transdc_His_kin-like_C"/>
</dbReference>
<dbReference type="PANTHER" id="PTHR43065:SF46">
    <property type="entry name" value="C4-DICARBOXYLATE TRANSPORT SENSOR PROTEIN DCTB"/>
    <property type="match status" value="1"/>
</dbReference>
<evidence type="ECO:0000256" key="8">
    <source>
        <dbReference type="SAM" id="MobiDB-lite"/>
    </source>
</evidence>
<feature type="domain" description="PAC" evidence="12">
    <location>
        <begin position="258"/>
        <end position="310"/>
    </location>
</feature>
<evidence type="ECO:0000256" key="5">
    <source>
        <dbReference type="ARBA" id="ARBA00022840"/>
    </source>
</evidence>
<dbReference type="PANTHER" id="PTHR43065">
    <property type="entry name" value="SENSOR HISTIDINE KINASE"/>
    <property type="match status" value="1"/>
</dbReference>
<proteinExistence type="predicted"/>
<dbReference type="SMART" id="SM00448">
    <property type="entry name" value="REC"/>
    <property type="match status" value="1"/>
</dbReference>
<evidence type="ECO:0000259" key="9">
    <source>
        <dbReference type="PROSITE" id="PS50109"/>
    </source>
</evidence>
<dbReference type="InterPro" id="IPR005467">
    <property type="entry name" value="His_kinase_dom"/>
</dbReference>
<keyword evidence="2 13" id="KW-0808">Transferase</keyword>
<evidence type="ECO:0000313" key="13">
    <source>
        <dbReference type="EMBL" id="SNQ62832.1"/>
    </source>
</evidence>
<evidence type="ECO:0000256" key="6">
    <source>
        <dbReference type="ARBA" id="ARBA00023012"/>
    </source>
</evidence>
<dbReference type="CDD" id="cd17546">
    <property type="entry name" value="REC_hyHK_CKI1_RcsC-like"/>
    <property type="match status" value="1"/>
</dbReference>
<evidence type="ECO:0000256" key="2">
    <source>
        <dbReference type="ARBA" id="ARBA00022679"/>
    </source>
</evidence>
<dbReference type="InterPro" id="IPR036097">
    <property type="entry name" value="HisK_dim/P_sf"/>
</dbReference>
<dbReference type="InterPro" id="IPR011006">
    <property type="entry name" value="CheY-like_superfamily"/>
</dbReference>
<reference evidence="14" key="1">
    <citation type="submission" date="2017-06" db="EMBL/GenBank/DDBJ databases">
        <authorList>
            <person name="Cremers G."/>
        </authorList>
    </citation>
    <scope>NUCLEOTIDE SEQUENCE [LARGE SCALE GENOMIC DNA]</scope>
</reference>
<dbReference type="EMBL" id="FZMP01000242">
    <property type="protein sequence ID" value="SNQ62832.1"/>
    <property type="molecule type" value="Genomic_DNA"/>
</dbReference>
<dbReference type="PROSITE" id="PS50109">
    <property type="entry name" value="HIS_KIN"/>
    <property type="match status" value="1"/>
</dbReference>
<evidence type="ECO:0000256" key="3">
    <source>
        <dbReference type="ARBA" id="ARBA00022741"/>
    </source>
</evidence>
<evidence type="ECO:0000259" key="12">
    <source>
        <dbReference type="PROSITE" id="PS50113"/>
    </source>
</evidence>
<keyword evidence="14" id="KW-1185">Reference proteome</keyword>
<feature type="domain" description="Response regulatory" evidence="10">
    <location>
        <begin position="566"/>
        <end position="681"/>
    </location>
</feature>
<feature type="domain" description="Histidine kinase" evidence="9">
    <location>
        <begin position="323"/>
        <end position="545"/>
    </location>
</feature>
<dbReference type="OrthoDB" id="8127at2157"/>